<dbReference type="OrthoDB" id="345880at2"/>
<dbReference type="Proteomes" id="UP000184693">
    <property type="component" value="Unassembled WGS sequence"/>
</dbReference>
<dbReference type="AlphaFoldDB" id="A0A1N6K525"/>
<gene>
    <name evidence="1" type="ORF">SAMN05444168_6057</name>
</gene>
<dbReference type="RefSeq" id="WP_074267948.1">
    <property type="nucleotide sequence ID" value="NZ_FSRM01000002.1"/>
</dbReference>
<dbReference type="SUPFAM" id="SSF159501">
    <property type="entry name" value="EreA/ChaN-like"/>
    <property type="match status" value="1"/>
</dbReference>
<protein>
    <recommendedName>
        <fullName evidence="3">Haem-binding uptake Tiki superfamily ChaN domain-containing protein</fullName>
    </recommendedName>
</protein>
<reference evidence="1 2" key="1">
    <citation type="submission" date="2016-11" db="EMBL/GenBank/DDBJ databases">
        <authorList>
            <person name="Jaros S."/>
            <person name="Januszkiewicz K."/>
            <person name="Wedrychowicz H."/>
        </authorList>
    </citation>
    <scope>NUCLEOTIDE SEQUENCE [LARGE SCALE GENOMIC DNA]</scope>
    <source>
        <strain evidence="1 2">GAS86</strain>
    </source>
</reference>
<evidence type="ECO:0008006" key="3">
    <source>
        <dbReference type="Google" id="ProtNLM"/>
    </source>
</evidence>
<accession>A0A1N6K525</accession>
<sequence length="329" mass="37159">MTTAAIPIDPINGILEAFKTHNVVALCDGGHGCEQAYALRVALIRDPRFADIVSDIVVECGNSLYQRMMDRFVAGEDVPEKELRQAWQNTTQPHDVWDRPVFEGFFREVRAVNASLPKDRQIRVLLGDPPVDWSKINNAEEYKATTVMANRDSCPVEIIQREVLARQRRALVVYGAMHFLRKSPYWQMKDQAKAEQRFNKPANSIVSLLESQGVKVYSVWSTVLIDLAALHPDVTSWKVPGLVPIHDTPLGAMSFRSYYPHIAITMHNGVAEEISIDPIRSPVMQEQFDAILYYGRPSELTWSQVSPALAADPDYVKMRSDRIAWVGLP</sequence>
<proteinExistence type="predicted"/>
<evidence type="ECO:0000313" key="1">
    <source>
        <dbReference type="EMBL" id="SIO51679.1"/>
    </source>
</evidence>
<evidence type="ECO:0000313" key="2">
    <source>
        <dbReference type="Proteomes" id="UP000184693"/>
    </source>
</evidence>
<organism evidence="1 2">
    <name type="scientific">Paraburkholderia phenazinium</name>
    <dbReference type="NCBI Taxonomy" id="60549"/>
    <lineage>
        <taxon>Bacteria</taxon>
        <taxon>Pseudomonadati</taxon>
        <taxon>Pseudomonadota</taxon>
        <taxon>Betaproteobacteria</taxon>
        <taxon>Burkholderiales</taxon>
        <taxon>Burkholderiaceae</taxon>
        <taxon>Paraburkholderia</taxon>
    </lineage>
</organism>
<dbReference type="EMBL" id="FSRM01000002">
    <property type="protein sequence ID" value="SIO51679.1"/>
    <property type="molecule type" value="Genomic_DNA"/>
</dbReference>
<name>A0A1N6K525_9BURK</name>